<reference evidence="1 2" key="1">
    <citation type="submission" date="2016-12" db="EMBL/GenBank/DDBJ databases">
        <title>The genomes of Aspergillus section Nigri reveals drivers in fungal speciation.</title>
        <authorList>
            <consortium name="DOE Joint Genome Institute"/>
            <person name="Vesth T.C."/>
            <person name="Nybo J."/>
            <person name="Theobald S."/>
            <person name="Brandl J."/>
            <person name="Frisvad J.C."/>
            <person name="Nielsen K.F."/>
            <person name="Lyhne E.K."/>
            <person name="Kogle M.E."/>
            <person name="Kuo A."/>
            <person name="Riley R."/>
            <person name="Clum A."/>
            <person name="Nolan M."/>
            <person name="Lipzen A."/>
            <person name="Salamov A."/>
            <person name="Henrissat B."/>
            <person name="Wiebenga A."/>
            <person name="De Vries R.P."/>
            <person name="Grigoriev I.V."/>
            <person name="Mortensen U.H."/>
            <person name="Andersen M.R."/>
            <person name="Baker S.E."/>
        </authorList>
    </citation>
    <scope>NUCLEOTIDE SEQUENCE [LARGE SCALE GENOMIC DNA]</scope>
    <source>
        <strain evidence="1 2">JOP 1030-1</strain>
    </source>
</reference>
<dbReference type="EMBL" id="KZ821224">
    <property type="protein sequence ID" value="PYH47450.1"/>
    <property type="molecule type" value="Genomic_DNA"/>
</dbReference>
<organism evidence="1 2">
    <name type="scientific">Aspergillus saccharolyticus JOP 1030-1</name>
    <dbReference type="NCBI Taxonomy" id="1450539"/>
    <lineage>
        <taxon>Eukaryota</taxon>
        <taxon>Fungi</taxon>
        <taxon>Dikarya</taxon>
        <taxon>Ascomycota</taxon>
        <taxon>Pezizomycotina</taxon>
        <taxon>Eurotiomycetes</taxon>
        <taxon>Eurotiomycetidae</taxon>
        <taxon>Eurotiales</taxon>
        <taxon>Aspergillaceae</taxon>
        <taxon>Aspergillus</taxon>
        <taxon>Aspergillus subgen. Circumdati</taxon>
    </lineage>
</organism>
<sequence>MGRRAYLNRLALVCFTFMFHFHRQYYRASHKSLYLSLWHSTQTHNHVFDVRYTAVAMVQ</sequence>
<evidence type="ECO:0000313" key="1">
    <source>
        <dbReference type="EMBL" id="PYH47450.1"/>
    </source>
</evidence>
<keyword evidence="2" id="KW-1185">Reference proteome</keyword>
<accession>A0A318ZTY0</accession>
<protein>
    <submittedName>
        <fullName evidence="1">Uncharacterized protein</fullName>
    </submittedName>
</protein>
<dbReference type="RefSeq" id="XP_025433432.1">
    <property type="nucleotide sequence ID" value="XM_025574489.1"/>
</dbReference>
<name>A0A318ZTY0_9EURO</name>
<gene>
    <name evidence="1" type="ORF">BP01DRAFT_354645</name>
</gene>
<evidence type="ECO:0000313" key="2">
    <source>
        <dbReference type="Proteomes" id="UP000248349"/>
    </source>
</evidence>
<dbReference type="Proteomes" id="UP000248349">
    <property type="component" value="Unassembled WGS sequence"/>
</dbReference>
<dbReference type="GeneID" id="37075717"/>
<proteinExistence type="predicted"/>
<dbReference type="AlphaFoldDB" id="A0A318ZTY0"/>